<dbReference type="EMBL" id="UINC01112769">
    <property type="protein sequence ID" value="SVC81943.1"/>
    <property type="molecule type" value="Genomic_DNA"/>
</dbReference>
<organism evidence="2">
    <name type="scientific">marine metagenome</name>
    <dbReference type="NCBI Taxonomy" id="408172"/>
    <lineage>
        <taxon>unclassified sequences</taxon>
        <taxon>metagenomes</taxon>
        <taxon>ecological metagenomes</taxon>
    </lineage>
</organism>
<protein>
    <submittedName>
        <fullName evidence="2">Uncharacterized protein</fullName>
    </submittedName>
</protein>
<name>A0A382Q8P0_9ZZZZ</name>
<proteinExistence type="predicted"/>
<reference evidence="2" key="1">
    <citation type="submission" date="2018-05" db="EMBL/GenBank/DDBJ databases">
        <authorList>
            <person name="Lanie J.A."/>
            <person name="Ng W.-L."/>
            <person name="Kazmierczak K.M."/>
            <person name="Andrzejewski T.M."/>
            <person name="Davidsen T.M."/>
            <person name="Wayne K.J."/>
            <person name="Tettelin H."/>
            <person name="Glass J.I."/>
            <person name="Rusch D."/>
            <person name="Podicherti R."/>
            <person name="Tsui H.-C.T."/>
            <person name="Winkler M.E."/>
        </authorList>
    </citation>
    <scope>NUCLEOTIDE SEQUENCE</scope>
</reference>
<feature type="region of interest" description="Disordered" evidence="1">
    <location>
        <begin position="41"/>
        <end position="60"/>
    </location>
</feature>
<evidence type="ECO:0000256" key="1">
    <source>
        <dbReference type="SAM" id="MobiDB-lite"/>
    </source>
</evidence>
<evidence type="ECO:0000313" key="2">
    <source>
        <dbReference type="EMBL" id="SVC81943.1"/>
    </source>
</evidence>
<gene>
    <name evidence="2" type="ORF">METZ01_LOCUS334797</name>
</gene>
<feature type="non-terminal residue" evidence="2">
    <location>
        <position position="60"/>
    </location>
</feature>
<sequence length="60" mass="6498">MLDVDIKPFFHNSNSIGGRNRRTIKLAASSLYIPKALLFGTSGKHPSNIWNSAKAPSANS</sequence>
<dbReference type="AlphaFoldDB" id="A0A382Q8P0"/>
<accession>A0A382Q8P0</accession>